<feature type="chain" id="PRO_5037104189" description="MORN repeat variant" evidence="1">
    <location>
        <begin position="20"/>
        <end position="181"/>
    </location>
</feature>
<evidence type="ECO:0000313" key="3">
    <source>
        <dbReference type="Proteomes" id="UP000625976"/>
    </source>
</evidence>
<comment type="caution">
    <text evidence="2">The sequence shown here is derived from an EMBL/GenBank/DDBJ whole genome shotgun (WGS) entry which is preliminary data.</text>
</comment>
<dbReference type="EMBL" id="BMFQ01000004">
    <property type="protein sequence ID" value="GGG58700.1"/>
    <property type="molecule type" value="Genomic_DNA"/>
</dbReference>
<keyword evidence="1" id="KW-0732">Signal</keyword>
<evidence type="ECO:0000313" key="2">
    <source>
        <dbReference type="EMBL" id="GGG58700.1"/>
    </source>
</evidence>
<keyword evidence="3" id="KW-1185">Reference proteome</keyword>
<organism evidence="2 3">
    <name type="scientific">Bizionia arctica</name>
    <dbReference type="NCBI Taxonomy" id="1495645"/>
    <lineage>
        <taxon>Bacteria</taxon>
        <taxon>Pseudomonadati</taxon>
        <taxon>Bacteroidota</taxon>
        <taxon>Flavobacteriia</taxon>
        <taxon>Flavobacteriales</taxon>
        <taxon>Flavobacteriaceae</taxon>
        <taxon>Bizionia</taxon>
    </lineage>
</organism>
<sequence>MKQFLSILFLLLIYNLSNAQHTIRFKKIVKDLKQIESKPDTIYYGNGQIWWKSTITTYEFNSEMYSIHTGIQTQYYKNGKIASEVVLDNYGIVLSWNAFDTDGNKTSESITTEIDSNAKNLTDFFESDKHLDLKRKVKYYKCSYKLGVCYLFKEGQTINGKNTGLWKTHTEYGALKKEKTY</sequence>
<gene>
    <name evidence="2" type="ORF">GCM10010976_31860</name>
</gene>
<dbReference type="Proteomes" id="UP000625976">
    <property type="component" value="Unassembled WGS sequence"/>
</dbReference>
<reference evidence="2" key="1">
    <citation type="journal article" date="2014" name="Int. J. Syst. Evol. Microbiol.">
        <title>Complete genome sequence of Corynebacterium casei LMG S-19264T (=DSM 44701T), isolated from a smear-ripened cheese.</title>
        <authorList>
            <consortium name="US DOE Joint Genome Institute (JGI-PGF)"/>
            <person name="Walter F."/>
            <person name="Albersmeier A."/>
            <person name="Kalinowski J."/>
            <person name="Ruckert C."/>
        </authorList>
    </citation>
    <scope>NUCLEOTIDE SEQUENCE</scope>
    <source>
        <strain evidence="2">CGMCC 1.12751</strain>
    </source>
</reference>
<proteinExistence type="predicted"/>
<reference evidence="2" key="2">
    <citation type="submission" date="2020-09" db="EMBL/GenBank/DDBJ databases">
        <authorList>
            <person name="Sun Q."/>
            <person name="Zhou Y."/>
        </authorList>
    </citation>
    <scope>NUCLEOTIDE SEQUENCE</scope>
    <source>
        <strain evidence="2">CGMCC 1.12751</strain>
    </source>
</reference>
<feature type="signal peptide" evidence="1">
    <location>
        <begin position="1"/>
        <end position="19"/>
    </location>
</feature>
<accession>A0A917GWP5</accession>
<dbReference type="RefSeq" id="WP_188466683.1">
    <property type="nucleotide sequence ID" value="NZ_BMFQ01000004.1"/>
</dbReference>
<name>A0A917GWP5_9FLAO</name>
<protein>
    <recommendedName>
        <fullName evidence="4">MORN repeat variant</fullName>
    </recommendedName>
</protein>
<evidence type="ECO:0008006" key="4">
    <source>
        <dbReference type="Google" id="ProtNLM"/>
    </source>
</evidence>
<dbReference type="AlphaFoldDB" id="A0A917GWP5"/>
<evidence type="ECO:0000256" key="1">
    <source>
        <dbReference type="SAM" id="SignalP"/>
    </source>
</evidence>